<dbReference type="Pfam" id="PF00232">
    <property type="entry name" value="Glyco_hydro_1"/>
    <property type="match status" value="1"/>
</dbReference>
<keyword evidence="3" id="KW-0326">Glycosidase</keyword>
<evidence type="ECO:0000256" key="5">
    <source>
        <dbReference type="SAM" id="SignalP"/>
    </source>
</evidence>
<organism evidence="6 7">
    <name type="scientific">Quercus rubra</name>
    <name type="common">Northern red oak</name>
    <name type="synonym">Quercus borealis</name>
    <dbReference type="NCBI Taxonomy" id="3512"/>
    <lineage>
        <taxon>Eukaryota</taxon>
        <taxon>Viridiplantae</taxon>
        <taxon>Streptophyta</taxon>
        <taxon>Embryophyta</taxon>
        <taxon>Tracheophyta</taxon>
        <taxon>Spermatophyta</taxon>
        <taxon>Magnoliopsida</taxon>
        <taxon>eudicotyledons</taxon>
        <taxon>Gunneridae</taxon>
        <taxon>Pentapetalae</taxon>
        <taxon>rosids</taxon>
        <taxon>fabids</taxon>
        <taxon>Fagales</taxon>
        <taxon>Fagaceae</taxon>
        <taxon>Quercus</taxon>
    </lineage>
</organism>
<dbReference type="EMBL" id="JAXUIC010000008">
    <property type="protein sequence ID" value="KAK4576372.1"/>
    <property type="molecule type" value="Genomic_DNA"/>
</dbReference>
<reference evidence="6 7" key="1">
    <citation type="journal article" date="2023" name="G3 (Bethesda)">
        <title>A haplotype-resolved chromosome-scale genome for Quercus rubra L. provides insights into the genetics of adaptive traits for red oak species.</title>
        <authorList>
            <person name="Kapoor B."/>
            <person name="Jenkins J."/>
            <person name="Schmutz J."/>
            <person name="Zhebentyayeva T."/>
            <person name="Kuelheim C."/>
            <person name="Coggeshall M."/>
            <person name="Heim C."/>
            <person name="Lasky J.R."/>
            <person name="Leites L."/>
            <person name="Islam-Faridi N."/>
            <person name="Romero-Severson J."/>
            <person name="DeLeo V.L."/>
            <person name="Lucas S.M."/>
            <person name="Lazic D."/>
            <person name="Gailing O."/>
            <person name="Carlson J."/>
            <person name="Staton M."/>
        </authorList>
    </citation>
    <scope>NUCLEOTIDE SEQUENCE [LARGE SCALE GENOMIC DNA]</scope>
    <source>
        <strain evidence="6">Pseudo-F2</strain>
    </source>
</reference>
<proteinExistence type="inferred from homology"/>
<feature type="signal peptide" evidence="5">
    <location>
        <begin position="1"/>
        <end position="17"/>
    </location>
</feature>
<gene>
    <name evidence="6" type="ORF">RGQ29_027081</name>
</gene>
<dbReference type="FunFam" id="3.20.20.80:FF:000020">
    <property type="entry name" value="Beta-glucosidase 12"/>
    <property type="match status" value="1"/>
</dbReference>
<dbReference type="Proteomes" id="UP001324115">
    <property type="component" value="Unassembled WGS sequence"/>
</dbReference>
<keyword evidence="2" id="KW-0378">Hydrolase</keyword>
<dbReference type="SUPFAM" id="SSF51445">
    <property type="entry name" value="(Trans)glycosidases"/>
    <property type="match status" value="1"/>
</dbReference>
<dbReference type="PANTHER" id="PTHR10353">
    <property type="entry name" value="GLYCOSYL HYDROLASE"/>
    <property type="match status" value="1"/>
</dbReference>
<evidence type="ECO:0000256" key="3">
    <source>
        <dbReference type="ARBA" id="ARBA00023295"/>
    </source>
</evidence>
<evidence type="ECO:0000256" key="1">
    <source>
        <dbReference type="ARBA" id="ARBA00010838"/>
    </source>
</evidence>
<comment type="similarity">
    <text evidence="1 4">Belongs to the glycosyl hydrolase 1 family.</text>
</comment>
<dbReference type="GO" id="GO:0008422">
    <property type="term" value="F:beta-glucosidase activity"/>
    <property type="evidence" value="ECO:0007669"/>
    <property type="project" value="TreeGrafter"/>
</dbReference>
<name>A0AAN7EN51_QUERU</name>
<accession>A0AAN7EN51</accession>
<dbReference type="PANTHER" id="PTHR10353:SF36">
    <property type="entry name" value="LP05116P"/>
    <property type="match status" value="1"/>
</dbReference>
<evidence type="ECO:0000313" key="6">
    <source>
        <dbReference type="EMBL" id="KAK4576372.1"/>
    </source>
</evidence>
<evidence type="ECO:0000256" key="4">
    <source>
        <dbReference type="RuleBase" id="RU003690"/>
    </source>
</evidence>
<dbReference type="InterPro" id="IPR001360">
    <property type="entry name" value="Glyco_hydro_1"/>
</dbReference>
<dbReference type="PROSITE" id="PS00653">
    <property type="entry name" value="GLYCOSYL_HYDROL_F1_2"/>
    <property type="match status" value="1"/>
</dbReference>
<protein>
    <recommendedName>
        <fullName evidence="8">Beta-glucosidase 41</fullName>
    </recommendedName>
</protein>
<evidence type="ECO:0008006" key="8">
    <source>
        <dbReference type="Google" id="ProtNLM"/>
    </source>
</evidence>
<comment type="caution">
    <text evidence="6">The sequence shown here is derived from an EMBL/GenBank/DDBJ whole genome shotgun (WGS) entry which is preliminary data.</text>
</comment>
<sequence length="375" mass="42469">MVVTLIFFLLTHHFVNSEPISRDDFPAGFLFGTASSAFQFEGAVNEGNKGASIWDTFSREPGRILDFSNADMAVDQYHRFKSDVDLMKDLGMDAYRFSISWSRIFPNGTGEPNAEGINYYNCLIDALLEKGIQPFVTLYHWDLPQTLEDKYEGWLNKQIVKDFEYYAFTCFKVFGDRVKLWITFNEPRGFSIQGYDLGIQAPGRCSILGRLFCKKGKSSTEPYIVAHNILLSHAAAYHSYRLHFKERQGGQIGIALDAKWYEPLSDTDEDRDAAYRSIDFGLGWFLDPLLLGEYPLSMKKFVGKRLPEISPATSKFLLGSLDFLGINHYTTLYARNDRAQIRKLILKDAIADAAVITTPYRGGVAIGERLPVGYA</sequence>
<feature type="chain" id="PRO_5043013833" description="Beta-glucosidase 41" evidence="5">
    <location>
        <begin position="18"/>
        <end position="375"/>
    </location>
</feature>
<dbReference type="GO" id="GO:0005975">
    <property type="term" value="P:carbohydrate metabolic process"/>
    <property type="evidence" value="ECO:0007669"/>
    <property type="project" value="InterPro"/>
</dbReference>
<dbReference type="InterPro" id="IPR033132">
    <property type="entry name" value="GH_1_N_CS"/>
</dbReference>
<dbReference type="Gene3D" id="3.20.20.80">
    <property type="entry name" value="Glycosidases"/>
    <property type="match status" value="1"/>
</dbReference>
<evidence type="ECO:0000313" key="7">
    <source>
        <dbReference type="Proteomes" id="UP001324115"/>
    </source>
</evidence>
<keyword evidence="5" id="KW-0732">Signal</keyword>
<dbReference type="AlphaFoldDB" id="A0AAN7EN51"/>
<evidence type="ECO:0000256" key="2">
    <source>
        <dbReference type="ARBA" id="ARBA00022801"/>
    </source>
</evidence>
<keyword evidence="7" id="KW-1185">Reference proteome</keyword>
<dbReference type="InterPro" id="IPR017853">
    <property type="entry name" value="GH"/>
</dbReference>